<evidence type="ECO:0000256" key="1">
    <source>
        <dbReference type="SAM" id="MobiDB-lite"/>
    </source>
</evidence>
<proteinExistence type="predicted"/>
<accession>A0A1Y2D2D8</accession>
<keyword evidence="3" id="KW-1185">Reference proteome</keyword>
<evidence type="ECO:0000313" key="2">
    <source>
        <dbReference type="EMBL" id="ORY53286.1"/>
    </source>
</evidence>
<dbReference type="OrthoDB" id="266663at2759"/>
<feature type="region of interest" description="Disordered" evidence="1">
    <location>
        <begin position="44"/>
        <end position="64"/>
    </location>
</feature>
<gene>
    <name evidence="2" type="ORF">BCR33DRAFT_711606</name>
</gene>
<organism evidence="2 3">
    <name type="scientific">Rhizoclosmatium globosum</name>
    <dbReference type="NCBI Taxonomy" id="329046"/>
    <lineage>
        <taxon>Eukaryota</taxon>
        <taxon>Fungi</taxon>
        <taxon>Fungi incertae sedis</taxon>
        <taxon>Chytridiomycota</taxon>
        <taxon>Chytridiomycota incertae sedis</taxon>
        <taxon>Chytridiomycetes</taxon>
        <taxon>Chytridiales</taxon>
        <taxon>Chytriomycetaceae</taxon>
        <taxon>Rhizoclosmatium</taxon>
    </lineage>
</organism>
<dbReference type="AlphaFoldDB" id="A0A1Y2D2D8"/>
<comment type="caution">
    <text evidence="2">The sequence shown here is derived from an EMBL/GenBank/DDBJ whole genome shotgun (WGS) entry which is preliminary data.</text>
</comment>
<dbReference type="EMBL" id="MCGO01000002">
    <property type="protein sequence ID" value="ORY53286.1"/>
    <property type="molecule type" value="Genomic_DNA"/>
</dbReference>
<protein>
    <submittedName>
        <fullName evidence="2">Uncharacterized protein</fullName>
    </submittedName>
</protein>
<name>A0A1Y2D2D8_9FUNG</name>
<feature type="region of interest" description="Disordered" evidence="1">
    <location>
        <begin position="1"/>
        <end position="21"/>
    </location>
</feature>
<feature type="compositionally biased region" description="Pro residues" evidence="1">
    <location>
        <begin position="1"/>
        <end position="13"/>
    </location>
</feature>
<evidence type="ECO:0000313" key="3">
    <source>
        <dbReference type="Proteomes" id="UP000193642"/>
    </source>
</evidence>
<reference evidence="2 3" key="1">
    <citation type="submission" date="2016-07" db="EMBL/GenBank/DDBJ databases">
        <title>Pervasive Adenine N6-methylation of Active Genes in Fungi.</title>
        <authorList>
            <consortium name="DOE Joint Genome Institute"/>
            <person name="Mondo S.J."/>
            <person name="Dannebaum R.O."/>
            <person name="Kuo R.C."/>
            <person name="Labutti K."/>
            <person name="Haridas S."/>
            <person name="Kuo A."/>
            <person name="Salamov A."/>
            <person name="Ahrendt S.R."/>
            <person name="Lipzen A."/>
            <person name="Sullivan W."/>
            <person name="Andreopoulos W.B."/>
            <person name="Clum A."/>
            <person name="Lindquist E."/>
            <person name="Daum C."/>
            <person name="Ramamoorthy G.K."/>
            <person name="Gryganskyi A."/>
            <person name="Culley D."/>
            <person name="Magnuson J.K."/>
            <person name="James T.Y."/>
            <person name="O'Malley M.A."/>
            <person name="Stajich J.E."/>
            <person name="Spatafora J.W."/>
            <person name="Visel A."/>
            <person name="Grigoriev I.V."/>
        </authorList>
    </citation>
    <scope>NUCLEOTIDE SEQUENCE [LARGE SCALE GENOMIC DNA]</scope>
    <source>
        <strain evidence="2 3">JEL800</strain>
    </source>
</reference>
<sequence>MQSMPPPQPPTPTPKDIAAVSRTSKTHPINVSWLFPHTVLAPSPDGPSPLTSHPDGITVAQRPPRSAWSPAVPIPNWPRSFLVWLHWRLSGRTHHQVTISILFNLYYEMQSHVFRHCFACLLTL</sequence>
<dbReference type="Proteomes" id="UP000193642">
    <property type="component" value="Unassembled WGS sequence"/>
</dbReference>